<dbReference type="InterPro" id="IPR002885">
    <property type="entry name" value="PPR_rpt"/>
</dbReference>
<accession>A0A835LJN2</accession>
<dbReference type="Gene3D" id="1.25.40.10">
    <property type="entry name" value="Tetratricopeptide repeat domain"/>
    <property type="match status" value="3"/>
</dbReference>
<organism evidence="8 9">
    <name type="scientific">Coptis chinensis</name>
    <dbReference type="NCBI Taxonomy" id="261450"/>
    <lineage>
        <taxon>Eukaryota</taxon>
        <taxon>Viridiplantae</taxon>
        <taxon>Streptophyta</taxon>
        <taxon>Embryophyta</taxon>
        <taxon>Tracheophyta</taxon>
        <taxon>Spermatophyta</taxon>
        <taxon>Magnoliopsida</taxon>
        <taxon>Ranunculales</taxon>
        <taxon>Ranunculaceae</taxon>
        <taxon>Coptidoideae</taxon>
        <taxon>Coptis</taxon>
    </lineage>
</organism>
<dbReference type="Pfam" id="PF14432">
    <property type="entry name" value="DYW_deaminase"/>
    <property type="match status" value="1"/>
</dbReference>
<reference evidence="8 9" key="1">
    <citation type="submission" date="2020-10" db="EMBL/GenBank/DDBJ databases">
        <title>The Coptis chinensis genome and diversification of protoberbering-type alkaloids.</title>
        <authorList>
            <person name="Wang B."/>
            <person name="Shu S."/>
            <person name="Song C."/>
            <person name="Liu Y."/>
        </authorList>
    </citation>
    <scope>NUCLEOTIDE SEQUENCE [LARGE SCALE GENOMIC DNA]</scope>
    <source>
        <strain evidence="8">HL-2020</strain>
        <tissue evidence="8">Leaf</tissue>
    </source>
</reference>
<keyword evidence="9" id="KW-1185">Reference proteome</keyword>
<dbReference type="GO" id="GO:0008270">
    <property type="term" value="F:zinc ion binding"/>
    <property type="evidence" value="ECO:0007669"/>
    <property type="project" value="InterPro"/>
</dbReference>
<dbReference type="GO" id="GO:0003723">
    <property type="term" value="F:RNA binding"/>
    <property type="evidence" value="ECO:0007669"/>
    <property type="project" value="InterPro"/>
</dbReference>
<dbReference type="SUPFAM" id="SSF48452">
    <property type="entry name" value="TPR-like"/>
    <property type="match status" value="1"/>
</dbReference>
<dbReference type="AlphaFoldDB" id="A0A835LJN2"/>
<gene>
    <name evidence="8" type="ORF">IFM89_024433</name>
</gene>
<evidence type="ECO:0000313" key="8">
    <source>
        <dbReference type="EMBL" id="KAF9598088.1"/>
    </source>
</evidence>
<dbReference type="EMBL" id="JADFTS010000007">
    <property type="protein sequence ID" value="KAF9598088.1"/>
    <property type="molecule type" value="Genomic_DNA"/>
</dbReference>
<evidence type="ECO:0000256" key="3">
    <source>
        <dbReference type="ARBA" id="ARBA00022737"/>
    </source>
</evidence>
<evidence type="ECO:0000256" key="6">
    <source>
        <dbReference type="PROSITE-ProRule" id="PRU00708"/>
    </source>
</evidence>
<dbReference type="FunFam" id="1.25.40.10:FF:000488">
    <property type="entry name" value="Pentatricopeptide repeat-containing protein, mitochondrial"/>
    <property type="match status" value="1"/>
</dbReference>
<dbReference type="Pfam" id="PF20431">
    <property type="entry name" value="E_motif"/>
    <property type="match status" value="1"/>
</dbReference>
<name>A0A835LJN2_9MAGN</name>
<evidence type="ECO:0000256" key="1">
    <source>
        <dbReference type="ARBA" id="ARBA00004173"/>
    </source>
</evidence>
<dbReference type="PANTHER" id="PTHR47926">
    <property type="entry name" value="PENTATRICOPEPTIDE REPEAT-CONTAINING PROTEIN"/>
    <property type="match status" value="1"/>
</dbReference>
<dbReference type="GO" id="GO:0005739">
    <property type="term" value="C:mitochondrion"/>
    <property type="evidence" value="ECO:0007669"/>
    <property type="project" value="UniProtKB-SubCell"/>
</dbReference>
<dbReference type="PROSITE" id="PS51375">
    <property type="entry name" value="PPR"/>
    <property type="match status" value="4"/>
</dbReference>
<feature type="repeat" description="PPR" evidence="6">
    <location>
        <begin position="333"/>
        <end position="367"/>
    </location>
</feature>
<evidence type="ECO:0000256" key="2">
    <source>
        <dbReference type="ARBA" id="ARBA00006643"/>
    </source>
</evidence>
<comment type="caution">
    <text evidence="8">The sequence shown here is derived from an EMBL/GenBank/DDBJ whole genome shotgun (WGS) entry which is preliminary data.</text>
</comment>
<evidence type="ECO:0000259" key="7">
    <source>
        <dbReference type="Pfam" id="PF14432"/>
    </source>
</evidence>
<proteinExistence type="inferred from homology"/>
<feature type="repeat" description="PPR" evidence="6">
    <location>
        <begin position="232"/>
        <end position="266"/>
    </location>
</feature>
<dbReference type="OrthoDB" id="185373at2759"/>
<feature type="repeat" description="PPR" evidence="6">
    <location>
        <begin position="131"/>
        <end position="165"/>
    </location>
</feature>
<evidence type="ECO:0000256" key="4">
    <source>
        <dbReference type="ARBA" id="ARBA00022946"/>
    </source>
</evidence>
<dbReference type="InterPro" id="IPR011990">
    <property type="entry name" value="TPR-like_helical_dom_sf"/>
</dbReference>
<feature type="domain" description="DYW" evidence="7">
    <location>
        <begin position="550"/>
        <end position="642"/>
    </location>
</feature>
<keyword evidence="4" id="KW-0809">Transit peptide</keyword>
<dbReference type="Pfam" id="PF13041">
    <property type="entry name" value="PPR_2"/>
    <property type="match status" value="3"/>
</dbReference>
<sequence>MHIINSTRSIFKAQFCNNHIYSLISTFYSQTNPHFPPNSNLKNMCINGQLKEALVEMCIQGTKMKFHGYNSLLTLCVNRKAIREGQRVHGHMIKTRYLPPVYLSTRLIVLYTKCDSLNDARKVLDGMPERNVVSWTAMISAYAQRRYHTEAWLLFNQMLKSGTQPNEFTYATVLTCCSGDRGINSGRQLHSLIIKNNYESHVFVGSSLLDMYAKAGRIHEARGVFESLPERDVVSCTAIISGYAQLGLDEEALEMFRQLLRQGMDSNYVTYASVLTALSGLAALDHGRQVHNRLLRSQLPNYVVLNNSLIDMYSKCGSLTYSRRIFDGMLERTVITWNAMLVGYGKHGLGREVIDLFQLMREENKVKPDNITFIAVLSGCSHGGLVEEGLSIFKEMIGGQVGFRPELEHYGCVVDLLGRAGRVDKAFEFIKQMPYEPTAAILGSLLGACAAHKNVYVGEFVARRLFEIEPENAGNYIILSNLYASNGRWEDVRNVRELMKGKDVAKEPGRSWVKLDQTVHTFHAGDWSHPQKDEVLTKVKELLVKIKEAGYVCDLSCVLHDVDDEQKERMLLSHSEKLAIALGLIGTCSGVPIKVMKNLRICVDCHNFAKFVSKLCKREISLRDSNRFHHIVKGICSCGDYW</sequence>
<comment type="similarity">
    <text evidence="2">Belongs to the PPR family. PCMP-H subfamily.</text>
</comment>
<feature type="repeat" description="PPR" evidence="6">
    <location>
        <begin position="369"/>
        <end position="403"/>
    </location>
</feature>
<dbReference type="FunFam" id="1.25.40.10:FF:000501">
    <property type="entry name" value="Putative pentatricopeptide repeat-containing protein mitochondrial"/>
    <property type="match status" value="1"/>
</dbReference>
<dbReference type="GO" id="GO:0009451">
    <property type="term" value="P:RNA modification"/>
    <property type="evidence" value="ECO:0007669"/>
    <property type="project" value="InterPro"/>
</dbReference>
<keyword evidence="5" id="KW-0496">Mitochondrion</keyword>
<dbReference type="InterPro" id="IPR032867">
    <property type="entry name" value="DYW_dom"/>
</dbReference>
<evidence type="ECO:0000256" key="5">
    <source>
        <dbReference type="ARBA" id="ARBA00023128"/>
    </source>
</evidence>
<protein>
    <recommendedName>
        <fullName evidence="7">DYW domain-containing protein</fullName>
    </recommendedName>
</protein>
<dbReference type="Pfam" id="PF01535">
    <property type="entry name" value="PPR"/>
    <property type="match status" value="2"/>
</dbReference>
<dbReference type="InterPro" id="IPR046960">
    <property type="entry name" value="PPR_At4g14850-like_plant"/>
</dbReference>
<keyword evidence="3" id="KW-0677">Repeat</keyword>
<dbReference type="PANTHER" id="PTHR47926:SF466">
    <property type="entry name" value="(WILD MALAYSIAN BANANA) HYPOTHETICAL PROTEIN"/>
    <property type="match status" value="1"/>
</dbReference>
<dbReference type="NCBIfam" id="TIGR00756">
    <property type="entry name" value="PPR"/>
    <property type="match status" value="6"/>
</dbReference>
<dbReference type="Proteomes" id="UP000631114">
    <property type="component" value="Unassembled WGS sequence"/>
</dbReference>
<dbReference type="FunFam" id="1.25.40.10:FF:000366">
    <property type="entry name" value="Pentatricopeptide (PPR) repeat-containing protein"/>
    <property type="match status" value="1"/>
</dbReference>
<dbReference type="FunFam" id="1.25.40.10:FF:000144">
    <property type="entry name" value="Pentatricopeptide repeat-containing protein, mitochondrial"/>
    <property type="match status" value="1"/>
</dbReference>
<comment type="subcellular location">
    <subcellularLocation>
        <location evidence="1">Mitochondrion</location>
    </subcellularLocation>
</comment>
<evidence type="ECO:0000313" key="9">
    <source>
        <dbReference type="Proteomes" id="UP000631114"/>
    </source>
</evidence>
<dbReference type="InterPro" id="IPR046848">
    <property type="entry name" value="E_motif"/>
</dbReference>